<dbReference type="AlphaFoldDB" id="A0A6M3MDV9"/>
<accession>A0A6M3MDV9</accession>
<dbReference type="EMBL" id="MT143861">
    <property type="protein sequence ID" value="QJB03793.1"/>
    <property type="molecule type" value="Genomic_DNA"/>
</dbReference>
<reference evidence="1" key="1">
    <citation type="submission" date="2020-03" db="EMBL/GenBank/DDBJ databases">
        <title>The deep terrestrial virosphere.</title>
        <authorList>
            <person name="Holmfeldt K."/>
            <person name="Nilsson E."/>
            <person name="Simone D."/>
            <person name="Lopez-Fernandez M."/>
            <person name="Wu X."/>
            <person name="de Brujin I."/>
            <person name="Lundin D."/>
            <person name="Andersson A."/>
            <person name="Bertilsson S."/>
            <person name="Dopson M."/>
        </authorList>
    </citation>
    <scope>NUCLEOTIDE SEQUENCE</scope>
    <source>
        <strain evidence="1">MM171B00549</strain>
    </source>
</reference>
<evidence type="ECO:0000313" key="1">
    <source>
        <dbReference type="EMBL" id="QJB03793.1"/>
    </source>
</evidence>
<protein>
    <submittedName>
        <fullName evidence="1">Uncharacterized protein</fullName>
    </submittedName>
</protein>
<gene>
    <name evidence="1" type="ORF">MM171B00549_0007</name>
</gene>
<name>A0A6M3MDV9_9ZZZZ</name>
<sequence>MRKTPLRDGAAIRRERLQMIIEMVRRDPRIRITKIQVLMAMRTGLTKKRVSEYVKELVEGELLIEDNGHFKVA</sequence>
<organism evidence="1">
    <name type="scientific">viral metagenome</name>
    <dbReference type="NCBI Taxonomy" id="1070528"/>
    <lineage>
        <taxon>unclassified sequences</taxon>
        <taxon>metagenomes</taxon>
        <taxon>organismal metagenomes</taxon>
    </lineage>
</organism>
<proteinExistence type="predicted"/>